<dbReference type="Pfam" id="PF13204">
    <property type="entry name" value="Apiosidase"/>
    <property type="match status" value="1"/>
</dbReference>
<proteinExistence type="predicted"/>
<organism evidence="5 6">
    <name type="scientific">Archangium minus</name>
    <dbReference type="NCBI Taxonomy" id="83450"/>
    <lineage>
        <taxon>Bacteria</taxon>
        <taxon>Pseudomonadati</taxon>
        <taxon>Myxococcota</taxon>
        <taxon>Myxococcia</taxon>
        <taxon>Myxococcales</taxon>
        <taxon>Cystobacterineae</taxon>
        <taxon>Archangiaceae</taxon>
        <taxon>Archangium</taxon>
    </lineage>
</organism>
<dbReference type="InterPro" id="IPR024749">
    <property type="entry name" value="Collagen-bd_put"/>
</dbReference>
<dbReference type="Pfam" id="PF12904">
    <property type="entry name" value="Collagen_bind_2"/>
    <property type="match status" value="1"/>
</dbReference>
<evidence type="ECO:0000259" key="3">
    <source>
        <dbReference type="Pfam" id="PF13204"/>
    </source>
</evidence>
<dbReference type="PANTHER" id="PTHR37836:SF3">
    <property type="entry name" value="ENDOGLUCANASE"/>
    <property type="match status" value="1"/>
</dbReference>
<dbReference type="Pfam" id="PF14524">
    <property type="entry name" value="Wzt_C"/>
    <property type="match status" value="1"/>
</dbReference>
<evidence type="ECO:0000259" key="2">
    <source>
        <dbReference type="Pfam" id="PF12904"/>
    </source>
</evidence>
<dbReference type="InterPro" id="IPR017853">
    <property type="entry name" value="GH"/>
</dbReference>
<evidence type="ECO:0000256" key="1">
    <source>
        <dbReference type="SAM" id="MobiDB-lite"/>
    </source>
</evidence>
<gene>
    <name evidence="5" type="ORF">F0U60_07990</name>
</gene>
<dbReference type="Gene3D" id="3.20.20.80">
    <property type="entry name" value="Glycosidases"/>
    <property type="match status" value="1"/>
</dbReference>
<evidence type="ECO:0000259" key="4">
    <source>
        <dbReference type="Pfam" id="PF14524"/>
    </source>
</evidence>
<dbReference type="Gene3D" id="2.70.50.60">
    <property type="entry name" value="abc- transporter (atp binding component) like domain"/>
    <property type="match status" value="1"/>
</dbReference>
<dbReference type="InterPro" id="IPR025277">
    <property type="entry name" value="Apiosidase-like_cat_dom"/>
</dbReference>
<feature type="domain" description="Wzt C-terminal" evidence="4">
    <location>
        <begin position="529"/>
        <end position="630"/>
    </location>
</feature>
<evidence type="ECO:0000313" key="6">
    <source>
        <dbReference type="Proteomes" id="UP001611383"/>
    </source>
</evidence>
<feature type="domain" description="Putative collagen-binding" evidence="2">
    <location>
        <begin position="409"/>
        <end position="501"/>
    </location>
</feature>
<name>A0ABY9WJM8_9BACT</name>
<dbReference type="PANTHER" id="PTHR37836">
    <property type="entry name" value="LMO1036 PROTEIN"/>
    <property type="match status" value="1"/>
</dbReference>
<protein>
    <submittedName>
        <fullName evidence="5">DUF4038 domain-containing protein</fullName>
    </submittedName>
</protein>
<evidence type="ECO:0000313" key="5">
    <source>
        <dbReference type="EMBL" id="WNG44042.1"/>
    </source>
</evidence>
<keyword evidence="6" id="KW-1185">Reference proteome</keyword>
<sequence>MRRTPRRRRVPATSYDCEGITVRKSLLSLMCLSLMTACGPESEQLDTSGTDSMPDAPSTGSAALASPLPKLRVSSNGRFLVKEDGSPFFWMGDTAWQLVPWLNRADTLKYLDNRASLGFNVVQAVVVPSMNGLGRNMQGDQPFQNNDFALPIITSGNNPADATQYDFWDHLDFVINAAEERGIYVALLPAWGSYVTTGSGGINPSNAEAFGKFLGARYASKPIIWVLGGDVNPSGLESVYRLLARGIAKGVSGTEDYSKVLMTFHPNGRRKSSTWFHNDAWLDFNMQQNGHCDDTAMYSDIGADYARTPVKPTLDGEPAYEQIAVCLDNSLSRGYVSDYHVRRYAYLSVFAGALGHTYGQNSVWQMYAPGRTPQFKAVSYWYDALNQPGATQMQYLRRLMESRPFTSRIPDQGVLAHDGGAVMSRVQATRDSNGTYAFVYSSSGQAFTVNMSRITGGTVRATWYNPRTGATTAIGTYANTGTRQFTPPSSGAGNDWVLLLDDTTRNYPLPGGTTTPVTEAYTTQSASASPTSVAPGQTVNLSVAIRAAAAASGRNVKLTVRNASNASVGELNFVNQSFGQGETKTYPFAFAVPSNLANGTYCVTSGVTNSAWSPWYYWDNCATSFTVSNAPAPTIGFTLVSATTSPTTVSRGGTVRLSSTFQANAAASGVNVKLDVRNSTGATTVLDNPIGNQSFTQGQSRPFQFDYTVPSTLAAGTYCLATGVSDAGWATWYAWNSCAATFTVQ</sequence>
<feature type="region of interest" description="Disordered" evidence="1">
    <location>
        <begin position="42"/>
        <end position="64"/>
    </location>
</feature>
<accession>A0ABY9WJM8</accession>
<dbReference type="SUPFAM" id="SSF51445">
    <property type="entry name" value="(Trans)glycosidases"/>
    <property type="match status" value="1"/>
</dbReference>
<reference evidence="5 6" key="1">
    <citation type="submission" date="2019-08" db="EMBL/GenBank/DDBJ databases">
        <title>Archangium and Cystobacter genomes.</title>
        <authorList>
            <person name="Chen I.-C.K."/>
            <person name="Wielgoss S."/>
        </authorList>
    </citation>
    <scope>NUCLEOTIDE SEQUENCE [LARGE SCALE GENOMIC DNA]</scope>
    <source>
        <strain evidence="5 6">Cbm 6</strain>
    </source>
</reference>
<dbReference type="InterPro" id="IPR029439">
    <property type="entry name" value="Wzt_C"/>
</dbReference>
<dbReference type="EMBL" id="CP043494">
    <property type="protein sequence ID" value="WNG44042.1"/>
    <property type="molecule type" value="Genomic_DNA"/>
</dbReference>
<dbReference type="Proteomes" id="UP001611383">
    <property type="component" value="Chromosome"/>
</dbReference>
<feature type="domain" description="Apiosidase-like catalytic" evidence="3">
    <location>
        <begin position="74"/>
        <end position="406"/>
    </location>
</feature>